<dbReference type="EMBL" id="LAZR01024303">
    <property type="protein sequence ID" value="KKL75603.1"/>
    <property type="molecule type" value="Genomic_DNA"/>
</dbReference>
<proteinExistence type="predicted"/>
<gene>
    <name evidence="1" type="ORF">LCGC14_2053220</name>
</gene>
<accession>A0A0F9ENC2</accession>
<evidence type="ECO:0000313" key="1">
    <source>
        <dbReference type="EMBL" id="KKL75603.1"/>
    </source>
</evidence>
<organism evidence="1">
    <name type="scientific">marine sediment metagenome</name>
    <dbReference type="NCBI Taxonomy" id="412755"/>
    <lineage>
        <taxon>unclassified sequences</taxon>
        <taxon>metagenomes</taxon>
        <taxon>ecological metagenomes</taxon>
    </lineage>
</organism>
<protein>
    <submittedName>
        <fullName evidence="1">Uncharacterized protein</fullName>
    </submittedName>
</protein>
<comment type="caution">
    <text evidence="1">The sequence shown here is derived from an EMBL/GenBank/DDBJ whole genome shotgun (WGS) entry which is preliminary data.</text>
</comment>
<name>A0A0F9ENC2_9ZZZZ</name>
<sequence>MLRDAFNVMLGSRDGMKTAKFTSMMYKRAMPAKQRRAGETRWAGWHVKWDVDQETAQRLKIHLTPVPDLEERMEEELKSQE</sequence>
<dbReference type="AlphaFoldDB" id="A0A0F9ENC2"/>
<reference evidence="1" key="1">
    <citation type="journal article" date="2015" name="Nature">
        <title>Complex archaea that bridge the gap between prokaryotes and eukaryotes.</title>
        <authorList>
            <person name="Spang A."/>
            <person name="Saw J.H."/>
            <person name="Jorgensen S.L."/>
            <person name="Zaremba-Niedzwiedzka K."/>
            <person name="Martijn J."/>
            <person name="Lind A.E."/>
            <person name="van Eijk R."/>
            <person name="Schleper C."/>
            <person name="Guy L."/>
            <person name="Ettema T.J."/>
        </authorList>
    </citation>
    <scope>NUCLEOTIDE SEQUENCE</scope>
</reference>